<dbReference type="HOGENOM" id="CLU_117986_0_0_5"/>
<dbReference type="eggNOG" id="COG5468">
    <property type="taxonomic scope" value="Bacteria"/>
</dbReference>
<name>A5G067_ACICJ</name>
<dbReference type="GO" id="GO:0043165">
    <property type="term" value="P:Gram-negative-bacterium-type cell outer membrane assembly"/>
    <property type="evidence" value="ECO:0007669"/>
    <property type="project" value="InterPro"/>
</dbReference>
<organism evidence="1 2">
    <name type="scientific">Acidiphilium cryptum (strain JF-5)</name>
    <dbReference type="NCBI Taxonomy" id="349163"/>
    <lineage>
        <taxon>Bacteria</taxon>
        <taxon>Pseudomonadati</taxon>
        <taxon>Pseudomonadota</taxon>
        <taxon>Alphaproteobacteria</taxon>
        <taxon>Acetobacterales</taxon>
        <taxon>Acidocellaceae</taxon>
        <taxon>Acidiphilium</taxon>
    </lineage>
</organism>
<dbReference type="GO" id="GO:0019867">
    <property type="term" value="C:outer membrane"/>
    <property type="evidence" value="ECO:0007669"/>
    <property type="project" value="InterPro"/>
</dbReference>
<dbReference type="KEGG" id="acr:Acry_2049"/>
<protein>
    <submittedName>
        <fullName evidence="1">Secreted (Periplasmic) protein-like protein</fullName>
    </submittedName>
</protein>
<keyword evidence="2" id="KW-1185">Reference proteome</keyword>
<evidence type="ECO:0000313" key="2">
    <source>
        <dbReference type="Proteomes" id="UP000000245"/>
    </source>
</evidence>
<proteinExistence type="predicted"/>
<gene>
    <name evidence="1" type="ordered locus">Acry_2049</name>
</gene>
<dbReference type="RefSeq" id="WP_012039776.1">
    <property type="nucleotide sequence ID" value="NC_009484.1"/>
</dbReference>
<dbReference type="Gene3D" id="3.30.160.150">
    <property type="entry name" value="Lipoprotein like domain"/>
    <property type="match status" value="1"/>
</dbReference>
<evidence type="ECO:0000313" key="1">
    <source>
        <dbReference type="EMBL" id="ABQ31249.1"/>
    </source>
</evidence>
<reference evidence="1 2" key="1">
    <citation type="submission" date="2007-05" db="EMBL/GenBank/DDBJ databases">
        <title>Complete sequence of chromosome of Acidiphilium cryptum JF-5.</title>
        <authorList>
            <consortium name="US DOE Joint Genome Institute"/>
            <person name="Copeland A."/>
            <person name="Lucas S."/>
            <person name="Lapidus A."/>
            <person name="Barry K."/>
            <person name="Detter J.C."/>
            <person name="Glavina del Rio T."/>
            <person name="Hammon N."/>
            <person name="Israni S."/>
            <person name="Dalin E."/>
            <person name="Tice H."/>
            <person name="Pitluck S."/>
            <person name="Sims D."/>
            <person name="Brettin T."/>
            <person name="Bruce D."/>
            <person name="Han C."/>
            <person name="Schmutz J."/>
            <person name="Larimer F."/>
            <person name="Land M."/>
            <person name="Hauser L."/>
            <person name="Kyrpides N."/>
            <person name="Kim E."/>
            <person name="Magnuson T."/>
            <person name="Richardson P."/>
        </authorList>
    </citation>
    <scope>NUCLEOTIDE SEQUENCE [LARGE SCALE GENOMIC DNA]</scope>
    <source>
        <strain evidence="1 2">JF-5</strain>
    </source>
</reference>
<dbReference type="STRING" id="349163.Acry_2049"/>
<dbReference type="Proteomes" id="UP000000245">
    <property type="component" value="Chromosome"/>
</dbReference>
<dbReference type="InterPro" id="IPR007485">
    <property type="entry name" value="LPS_assembly_LptE"/>
</dbReference>
<dbReference type="AlphaFoldDB" id="A5G067"/>
<sequence>MSSVLKILPLAGLLALAGCGFRPLYGGGQAGTAVVSQLDEIDVGLLPDRQGQLLRQALEAELQRAGAPSFYRYHLAVDYGWNVQIVGVQPDSSNTRNRYIATAQWTLTPEGDRSRIIARGSTQAMDAIDNIDNQNFAGTLDQGVLRHRFAKRLARQITQQLAVYFRNHPDRG</sequence>
<dbReference type="Pfam" id="PF04390">
    <property type="entry name" value="LptE"/>
    <property type="match status" value="1"/>
</dbReference>
<dbReference type="EMBL" id="CP000697">
    <property type="protein sequence ID" value="ABQ31249.1"/>
    <property type="molecule type" value="Genomic_DNA"/>
</dbReference>
<accession>A5G067</accession>
<dbReference type="PROSITE" id="PS51257">
    <property type="entry name" value="PROKAR_LIPOPROTEIN"/>
    <property type="match status" value="1"/>
</dbReference>